<evidence type="ECO:0000313" key="1">
    <source>
        <dbReference type="EMBL" id="KAJ4700794.1"/>
    </source>
</evidence>
<name>A0ACC1WPG3_MELAZ</name>
<comment type="caution">
    <text evidence="1">The sequence shown here is derived from an EMBL/GenBank/DDBJ whole genome shotgun (WGS) entry which is preliminary data.</text>
</comment>
<sequence length="396" mass="43748">METKEINVAPQRSQGPATILAIGTANPPTCFYQVDYPDFFFRVTNSEHKTDLKHKFKRICERSEVKKRYLHGTEETLKAIPSMCCYKAPSLDARMALLIEEIPKLGKEAAVKAIQEWGQPVSKITHLIFSAISGDDVPGADLRLMKLLGLEQSVKRLMFYTQGCNIGGSLLGLAKDIAENNAGARVLLVLTNLMDMYFHAPSETHLDMLVGQAIFSDGAAAVIIGADPDISINERPLFQVVSCAQTTIPSTENYIRNHLKEMGVEYYLSKDVPAVIGTNIEKCLADAVSPIGINDRNSLFYIVHPGGQTILDKIEEKLELEKEKLRASRYVLREYGNMAGPSVFFILDEMRRRSTEEGKATTGEGLEWGVLFAFGPGLAVDTVVLLSVPIDSNYSI</sequence>
<keyword evidence="2" id="KW-1185">Reference proteome</keyword>
<dbReference type="EMBL" id="CM051407">
    <property type="protein sequence ID" value="KAJ4700794.1"/>
    <property type="molecule type" value="Genomic_DNA"/>
</dbReference>
<organism evidence="1 2">
    <name type="scientific">Melia azedarach</name>
    <name type="common">Chinaberry tree</name>
    <dbReference type="NCBI Taxonomy" id="155640"/>
    <lineage>
        <taxon>Eukaryota</taxon>
        <taxon>Viridiplantae</taxon>
        <taxon>Streptophyta</taxon>
        <taxon>Embryophyta</taxon>
        <taxon>Tracheophyta</taxon>
        <taxon>Spermatophyta</taxon>
        <taxon>Magnoliopsida</taxon>
        <taxon>eudicotyledons</taxon>
        <taxon>Gunneridae</taxon>
        <taxon>Pentapetalae</taxon>
        <taxon>rosids</taxon>
        <taxon>malvids</taxon>
        <taxon>Sapindales</taxon>
        <taxon>Meliaceae</taxon>
        <taxon>Melia</taxon>
    </lineage>
</organism>
<reference evidence="1 2" key="1">
    <citation type="journal article" date="2023" name="Science">
        <title>Complex scaffold remodeling in plant triterpene biosynthesis.</title>
        <authorList>
            <person name="De La Pena R."/>
            <person name="Hodgson H."/>
            <person name="Liu J.C."/>
            <person name="Stephenson M.J."/>
            <person name="Martin A.C."/>
            <person name="Owen C."/>
            <person name="Harkess A."/>
            <person name="Leebens-Mack J."/>
            <person name="Jimenez L.E."/>
            <person name="Osbourn A."/>
            <person name="Sattely E.S."/>
        </authorList>
    </citation>
    <scope>NUCLEOTIDE SEQUENCE [LARGE SCALE GENOMIC DNA]</scope>
    <source>
        <strain evidence="2">cv. JPN11</strain>
        <tissue evidence="1">Leaf</tissue>
    </source>
</reference>
<evidence type="ECO:0000313" key="2">
    <source>
        <dbReference type="Proteomes" id="UP001164539"/>
    </source>
</evidence>
<dbReference type="Proteomes" id="UP001164539">
    <property type="component" value="Chromosome 14"/>
</dbReference>
<proteinExistence type="predicted"/>
<accession>A0ACC1WPG3</accession>
<protein>
    <submittedName>
        <fullName evidence="1">Chalcone synthase</fullName>
    </submittedName>
</protein>
<gene>
    <name evidence="1" type="ORF">OWV82_024117</name>
</gene>